<dbReference type="Pfam" id="PF01316">
    <property type="entry name" value="Arg_repressor"/>
    <property type="match status" value="1"/>
</dbReference>
<keyword evidence="5 8" id="KW-0805">Transcription regulation</keyword>
<dbReference type="InterPro" id="IPR036251">
    <property type="entry name" value="Arg_repress_C_sf"/>
</dbReference>
<evidence type="ECO:0000256" key="1">
    <source>
        <dbReference type="ARBA" id="ARBA00004496"/>
    </source>
</evidence>
<evidence type="ECO:0000259" key="11">
    <source>
        <dbReference type="Pfam" id="PF02863"/>
    </source>
</evidence>
<dbReference type="GO" id="GO:0003677">
    <property type="term" value="F:DNA binding"/>
    <property type="evidence" value="ECO:0007669"/>
    <property type="project" value="UniProtKB-KW"/>
</dbReference>
<comment type="subcellular location">
    <subcellularLocation>
        <location evidence="1 8">Cytoplasm</location>
    </subcellularLocation>
</comment>
<keyword evidence="4 8" id="KW-0678">Repressor</keyword>
<dbReference type="HAMAP" id="MF_00173">
    <property type="entry name" value="Arg_repressor"/>
    <property type="match status" value="1"/>
</dbReference>
<dbReference type="AlphaFoldDB" id="A0A9X2KGW6"/>
<comment type="function">
    <text evidence="8">Regulates arginine biosynthesis genes.</text>
</comment>
<feature type="domain" description="Arginine repressor C-terminal" evidence="11">
    <location>
        <begin position="87"/>
        <end position="152"/>
    </location>
</feature>
<reference evidence="12" key="1">
    <citation type="submission" date="2022-06" db="EMBL/GenBank/DDBJ databases">
        <title>Rothia sp. isolated from sandalwood seedling.</title>
        <authorList>
            <person name="Tuikhar N."/>
            <person name="Kirdat K."/>
            <person name="Thorat V."/>
            <person name="Swetha P."/>
            <person name="Padma S."/>
            <person name="Sundararaj R."/>
            <person name="Yadav A."/>
        </authorList>
    </citation>
    <scope>NUCLEOTIDE SEQUENCE</scope>
    <source>
        <strain evidence="12">AR01</strain>
    </source>
</reference>
<dbReference type="InterPro" id="IPR020900">
    <property type="entry name" value="Arg_repress_DNA-bd"/>
</dbReference>
<dbReference type="InterPro" id="IPR020899">
    <property type="entry name" value="Arg_repress_C"/>
</dbReference>
<dbReference type="GO" id="GO:1900079">
    <property type="term" value="P:regulation of arginine biosynthetic process"/>
    <property type="evidence" value="ECO:0007669"/>
    <property type="project" value="UniProtKB-UniRule"/>
</dbReference>
<dbReference type="NCBIfam" id="TIGR01529">
    <property type="entry name" value="argR_whole"/>
    <property type="match status" value="1"/>
</dbReference>
<evidence type="ECO:0000256" key="5">
    <source>
        <dbReference type="ARBA" id="ARBA00023015"/>
    </source>
</evidence>
<dbReference type="GO" id="GO:0034618">
    <property type="term" value="F:arginine binding"/>
    <property type="evidence" value="ECO:0007669"/>
    <property type="project" value="InterPro"/>
</dbReference>
<dbReference type="InterPro" id="IPR036390">
    <property type="entry name" value="WH_DNA-bd_sf"/>
</dbReference>
<dbReference type="NCBIfam" id="NF002880">
    <property type="entry name" value="PRK03341.1"/>
    <property type="match status" value="1"/>
</dbReference>
<evidence type="ECO:0000256" key="7">
    <source>
        <dbReference type="ARBA" id="ARBA00023163"/>
    </source>
</evidence>
<gene>
    <name evidence="8" type="primary">argR</name>
    <name evidence="12" type="ORF">NBM05_04325</name>
</gene>
<evidence type="ECO:0000256" key="8">
    <source>
        <dbReference type="HAMAP-Rule" id="MF_00173"/>
    </source>
</evidence>
<proteinExistence type="inferred from homology"/>
<comment type="similarity">
    <text evidence="2 8">Belongs to the ArgR family.</text>
</comment>
<dbReference type="EMBL" id="JANAFB010000007">
    <property type="protein sequence ID" value="MCP3425272.1"/>
    <property type="molecule type" value="Genomic_DNA"/>
</dbReference>
<dbReference type="GO" id="GO:0006526">
    <property type="term" value="P:L-arginine biosynthetic process"/>
    <property type="evidence" value="ECO:0007669"/>
    <property type="project" value="UniProtKB-KW"/>
</dbReference>
<dbReference type="PANTHER" id="PTHR34471">
    <property type="entry name" value="ARGININE REPRESSOR"/>
    <property type="match status" value="1"/>
</dbReference>
<dbReference type="GO" id="GO:0005737">
    <property type="term" value="C:cytoplasm"/>
    <property type="evidence" value="ECO:0007669"/>
    <property type="project" value="UniProtKB-SubCell"/>
</dbReference>
<dbReference type="PANTHER" id="PTHR34471:SF1">
    <property type="entry name" value="ARGININE REPRESSOR"/>
    <property type="match status" value="1"/>
</dbReference>
<keyword evidence="13" id="KW-1185">Reference proteome</keyword>
<dbReference type="Gene3D" id="1.10.10.10">
    <property type="entry name" value="Winged helix-like DNA-binding domain superfamily/Winged helix DNA-binding domain"/>
    <property type="match status" value="1"/>
</dbReference>
<keyword evidence="3 8" id="KW-0963">Cytoplasm</keyword>
<evidence type="ECO:0000256" key="4">
    <source>
        <dbReference type="ARBA" id="ARBA00022491"/>
    </source>
</evidence>
<keyword evidence="8" id="KW-0028">Amino-acid biosynthesis</keyword>
<dbReference type="Pfam" id="PF02863">
    <property type="entry name" value="Arg_repressor_C"/>
    <property type="match status" value="1"/>
</dbReference>
<evidence type="ECO:0000259" key="10">
    <source>
        <dbReference type="Pfam" id="PF01316"/>
    </source>
</evidence>
<dbReference type="InterPro" id="IPR036388">
    <property type="entry name" value="WH-like_DNA-bd_sf"/>
</dbReference>
<comment type="caution">
    <text evidence="12">The sequence shown here is derived from an EMBL/GenBank/DDBJ whole genome shotgun (WGS) entry which is preliminary data.</text>
</comment>
<dbReference type="Gene3D" id="3.30.1360.40">
    <property type="match status" value="1"/>
</dbReference>
<dbReference type="InterPro" id="IPR001669">
    <property type="entry name" value="Arg_repress"/>
</dbReference>
<dbReference type="SUPFAM" id="SSF55252">
    <property type="entry name" value="C-terminal domain of arginine repressor"/>
    <property type="match status" value="1"/>
</dbReference>
<keyword evidence="6 8" id="KW-0238">DNA-binding</keyword>
<dbReference type="GO" id="GO:0051259">
    <property type="term" value="P:protein complex oligomerization"/>
    <property type="evidence" value="ECO:0007669"/>
    <property type="project" value="InterPro"/>
</dbReference>
<evidence type="ECO:0000313" key="13">
    <source>
        <dbReference type="Proteomes" id="UP001139502"/>
    </source>
</evidence>
<comment type="pathway">
    <text evidence="8">Amino-acid biosynthesis; L-arginine biosynthesis [regulation].</text>
</comment>
<feature type="domain" description="Arginine repressor DNA-binding" evidence="10">
    <location>
        <begin position="6"/>
        <end position="68"/>
    </location>
</feature>
<name>A0A9X2KGW6_9MICC</name>
<dbReference type="GO" id="GO:0003700">
    <property type="term" value="F:DNA-binding transcription factor activity"/>
    <property type="evidence" value="ECO:0007669"/>
    <property type="project" value="UniProtKB-UniRule"/>
</dbReference>
<dbReference type="SUPFAM" id="SSF46785">
    <property type="entry name" value="Winged helix' DNA-binding domain"/>
    <property type="match status" value="1"/>
</dbReference>
<dbReference type="Proteomes" id="UP001139502">
    <property type="component" value="Unassembled WGS sequence"/>
</dbReference>
<keyword evidence="7 8" id="KW-0804">Transcription</keyword>
<evidence type="ECO:0000256" key="2">
    <source>
        <dbReference type="ARBA" id="ARBA00008316"/>
    </source>
</evidence>
<evidence type="ECO:0000256" key="3">
    <source>
        <dbReference type="ARBA" id="ARBA00022490"/>
    </source>
</evidence>
<evidence type="ECO:0000313" key="12">
    <source>
        <dbReference type="EMBL" id="MCP3425272.1"/>
    </source>
</evidence>
<protein>
    <recommendedName>
        <fullName evidence="8 9">Arginine repressor</fullName>
    </recommendedName>
</protein>
<sequence>MAFPSTKAARQGRIVDLLEEHRIRSQSELAEHLAADGIQVTQATLSRDLVEIGAERMRGADGVLVYAVRGAEVSRAHEPADKLTSLFRDLLITAEASGNIVMLRTPAGAAQFLASALDHTSIPEAIGTIAGDDTVMVVSRTPDGGEALARTFLEWSA</sequence>
<organism evidence="12 13">
    <name type="scientific">Rothia santali</name>
    <dbReference type="NCBI Taxonomy" id="2949643"/>
    <lineage>
        <taxon>Bacteria</taxon>
        <taxon>Bacillati</taxon>
        <taxon>Actinomycetota</taxon>
        <taxon>Actinomycetes</taxon>
        <taxon>Micrococcales</taxon>
        <taxon>Micrococcaceae</taxon>
        <taxon>Rothia</taxon>
    </lineage>
</organism>
<dbReference type="PRINTS" id="PR01467">
    <property type="entry name" value="ARGREPRESSOR"/>
</dbReference>
<dbReference type="RefSeq" id="WP_254165377.1">
    <property type="nucleotide sequence ID" value="NZ_JANAFB010000007.1"/>
</dbReference>
<keyword evidence="8" id="KW-0055">Arginine biosynthesis</keyword>
<accession>A0A9X2KGW6</accession>
<evidence type="ECO:0000256" key="9">
    <source>
        <dbReference type="NCBIfam" id="TIGR01529"/>
    </source>
</evidence>
<evidence type="ECO:0000256" key="6">
    <source>
        <dbReference type="ARBA" id="ARBA00023125"/>
    </source>
</evidence>